<dbReference type="SUPFAM" id="SSF56672">
    <property type="entry name" value="DNA/RNA polymerases"/>
    <property type="match status" value="1"/>
</dbReference>
<organism evidence="1 2">
    <name type="scientific">Strongyloides venezuelensis</name>
    <name type="common">Threadworm</name>
    <dbReference type="NCBI Taxonomy" id="75913"/>
    <lineage>
        <taxon>Eukaryota</taxon>
        <taxon>Metazoa</taxon>
        <taxon>Ecdysozoa</taxon>
        <taxon>Nematoda</taxon>
        <taxon>Chromadorea</taxon>
        <taxon>Rhabditida</taxon>
        <taxon>Tylenchina</taxon>
        <taxon>Panagrolaimomorpha</taxon>
        <taxon>Strongyloidoidea</taxon>
        <taxon>Strongyloididae</taxon>
        <taxon>Strongyloides</taxon>
    </lineage>
</organism>
<dbReference type="AlphaFoldDB" id="A0A0K0F280"/>
<evidence type="ECO:0000313" key="2">
    <source>
        <dbReference type="WBParaSite" id="SVE_0290700.1"/>
    </source>
</evidence>
<keyword evidence="1" id="KW-1185">Reference proteome</keyword>
<protein>
    <submittedName>
        <fullName evidence="2">RT_RNaseH_2 domain-containing protein</fullName>
    </submittedName>
</protein>
<dbReference type="WBParaSite" id="SVE_0290700.1">
    <property type="protein sequence ID" value="SVE_0290700.1"/>
    <property type="gene ID" value="SVE_0290700"/>
</dbReference>
<dbReference type="Proteomes" id="UP000035680">
    <property type="component" value="Unassembled WGS sequence"/>
</dbReference>
<accession>A0A0K0F280</accession>
<name>A0A0K0F280_STRVS</name>
<proteinExistence type="predicted"/>
<evidence type="ECO:0000313" key="1">
    <source>
        <dbReference type="Proteomes" id="UP000035680"/>
    </source>
</evidence>
<dbReference type="InterPro" id="IPR043502">
    <property type="entry name" value="DNA/RNA_pol_sf"/>
</dbReference>
<reference evidence="2" key="2">
    <citation type="submission" date="2015-08" db="UniProtKB">
        <authorList>
            <consortium name="WormBaseParasite"/>
        </authorList>
    </citation>
    <scope>IDENTIFICATION</scope>
</reference>
<reference evidence="1" key="1">
    <citation type="submission" date="2014-07" db="EMBL/GenBank/DDBJ databases">
        <authorList>
            <person name="Martin A.A"/>
            <person name="De Silva N."/>
        </authorList>
    </citation>
    <scope>NUCLEOTIDE SEQUENCE</scope>
</reference>
<sequence>MSWKIEDVYHFVDDIIVVVDDNTHVSRVIELLRRLIITTSYFDTSHDQKYLNIEINNSNEAIWAVLSISKKRQDFKITRIYSQYLSSSKIHYSDDEKPILTAIECISKFEYLVHNLYTTIRIPGDQNLFNLYWLKPPTNPIARTRQELSHWEKSISPMKRVHADYFNIDNSNLLIITNSFSNFIYCQTTPTLSDNDLISDVKKFINCMVLH</sequence>